<dbReference type="PANTHER" id="PTHR39966:SF1">
    <property type="entry name" value="HEMERYTHRIN-LIKE DOMAIN-CONTAINING PROTEIN"/>
    <property type="match status" value="1"/>
</dbReference>
<reference evidence="2" key="1">
    <citation type="submission" date="2019-08" db="EMBL/GenBank/DDBJ databases">
        <authorList>
            <person name="Kucharzyk K."/>
            <person name="Murdoch R.W."/>
            <person name="Higgins S."/>
            <person name="Loffler F."/>
        </authorList>
    </citation>
    <scope>NUCLEOTIDE SEQUENCE</scope>
</reference>
<feature type="domain" description="Hemerythrin-like" evidence="1">
    <location>
        <begin position="4"/>
        <end position="139"/>
    </location>
</feature>
<organism evidence="2">
    <name type="scientific">bioreactor metagenome</name>
    <dbReference type="NCBI Taxonomy" id="1076179"/>
    <lineage>
        <taxon>unclassified sequences</taxon>
        <taxon>metagenomes</taxon>
        <taxon>ecological metagenomes</taxon>
    </lineage>
</organism>
<comment type="caution">
    <text evidence="2">The sequence shown here is derived from an EMBL/GenBank/DDBJ whole genome shotgun (WGS) entry which is preliminary data.</text>
</comment>
<dbReference type="GO" id="GO:0005886">
    <property type="term" value="C:plasma membrane"/>
    <property type="evidence" value="ECO:0007669"/>
    <property type="project" value="TreeGrafter"/>
</dbReference>
<sequence length="185" mass="21031">MKATQQLRDEHEGIKIMLSVMDRIAEKITNGESPDSDHLDRIIEFIRVFADKCHHSKEEDVLFPALQAHGMPKEGGPIGVMLSEHQQGRLFVKALGVAINDFRNGNKEAASAIALNALSYTFLLRNHIEKENNVLFKMADEILNENEQELIAEEFEKIEVERIGLGKHEEFHALLKSLKSIYLNK</sequence>
<dbReference type="Gene3D" id="1.20.120.520">
    <property type="entry name" value="nmb1532 protein domain like"/>
    <property type="match status" value="1"/>
</dbReference>
<proteinExistence type="predicted"/>
<dbReference type="InterPro" id="IPR012312">
    <property type="entry name" value="Hemerythrin-like"/>
</dbReference>
<dbReference type="Pfam" id="PF01814">
    <property type="entry name" value="Hemerythrin"/>
    <property type="match status" value="1"/>
</dbReference>
<dbReference type="CDD" id="cd12108">
    <property type="entry name" value="Hr-like"/>
    <property type="match status" value="1"/>
</dbReference>
<evidence type="ECO:0000259" key="1">
    <source>
        <dbReference type="Pfam" id="PF01814"/>
    </source>
</evidence>
<protein>
    <recommendedName>
        <fullName evidence="1">Hemerythrin-like domain-containing protein</fullName>
    </recommendedName>
</protein>
<evidence type="ECO:0000313" key="2">
    <source>
        <dbReference type="EMBL" id="MPM31183.1"/>
    </source>
</evidence>
<dbReference type="AlphaFoldDB" id="A0A644YXI3"/>
<name>A0A644YXI3_9ZZZZ</name>
<dbReference type="EMBL" id="VSSQ01006001">
    <property type="protein sequence ID" value="MPM31183.1"/>
    <property type="molecule type" value="Genomic_DNA"/>
</dbReference>
<gene>
    <name evidence="2" type="ORF">SDC9_77737</name>
</gene>
<accession>A0A644YXI3</accession>
<dbReference type="PANTHER" id="PTHR39966">
    <property type="entry name" value="BLL2471 PROTEIN-RELATED"/>
    <property type="match status" value="1"/>
</dbReference>